<dbReference type="OrthoDB" id="9762009at2"/>
<dbReference type="GO" id="GO:0005886">
    <property type="term" value="C:plasma membrane"/>
    <property type="evidence" value="ECO:0007669"/>
    <property type="project" value="UniProtKB-SubCell"/>
</dbReference>
<evidence type="ECO:0000256" key="2">
    <source>
        <dbReference type="ARBA" id="ARBA00022475"/>
    </source>
</evidence>
<feature type="active site" evidence="13">
    <location>
        <position position="218"/>
    </location>
</feature>
<feature type="active site" evidence="13">
    <location>
        <position position="211"/>
    </location>
</feature>
<evidence type="ECO:0000256" key="14">
    <source>
        <dbReference type="NCBIfam" id="TIGR04265"/>
    </source>
</evidence>
<dbReference type="CDD" id="cd09110">
    <property type="entry name" value="PLDc_CLS_1"/>
    <property type="match status" value="1"/>
</dbReference>
<evidence type="ECO:0000256" key="3">
    <source>
        <dbReference type="ARBA" id="ARBA00022516"/>
    </source>
</evidence>
<keyword evidence="9 13" id="KW-0472">Membrane</keyword>
<evidence type="ECO:0000256" key="5">
    <source>
        <dbReference type="ARBA" id="ARBA00022692"/>
    </source>
</evidence>
<evidence type="ECO:0000256" key="12">
    <source>
        <dbReference type="ARBA" id="ARBA00057569"/>
    </source>
</evidence>
<evidence type="ECO:0000256" key="6">
    <source>
        <dbReference type="ARBA" id="ARBA00022737"/>
    </source>
</evidence>
<dbReference type="Gene3D" id="3.30.870.10">
    <property type="entry name" value="Endonuclease Chain A"/>
    <property type="match status" value="2"/>
</dbReference>
<feature type="active site" evidence="13">
    <location>
        <position position="213"/>
    </location>
</feature>
<evidence type="ECO:0000256" key="4">
    <source>
        <dbReference type="ARBA" id="ARBA00022679"/>
    </source>
</evidence>
<feature type="active site" evidence="13">
    <location>
        <position position="395"/>
    </location>
</feature>
<evidence type="ECO:0000256" key="8">
    <source>
        <dbReference type="ARBA" id="ARBA00023098"/>
    </source>
</evidence>
<dbReference type="InterPro" id="IPR001736">
    <property type="entry name" value="PLipase_D/transphosphatidylase"/>
</dbReference>
<dbReference type="PROSITE" id="PS50035">
    <property type="entry name" value="PLD"/>
    <property type="match status" value="2"/>
</dbReference>
<keyword evidence="7 13" id="KW-1133">Transmembrane helix</keyword>
<dbReference type="SUPFAM" id="SSF56024">
    <property type="entry name" value="Phospholipase D/nuclease"/>
    <property type="match status" value="2"/>
</dbReference>
<keyword evidence="6" id="KW-0677">Repeat</keyword>
<dbReference type="InterPro" id="IPR025202">
    <property type="entry name" value="PLD-like_dom"/>
</dbReference>
<name>A0A1H9ZYZ2_9FIRM</name>
<comment type="subcellular location">
    <subcellularLocation>
        <location evidence="1 13">Cell membrane</location>
        <topology evidence="1 13">Multi-pass membrane protein</topology>
    </subcellularLocation>
</comment>
<feature type="transmembrane region" description="Helical" evidence="13">
    <location>
        <begin position="35"/>
        <end position="56"/>
    </location>
</feature>
<evidence type="ECO:0000256" key="11">
    <source>
        <dbReference type="ARBA" id="ARBA00023264"/>
    </source>
</evidence>
<dbReference type="InterPro" id="IPR027379">
    <property type="entry name" value="CLS_N"/>
</dbReference>
<evidence type="ECO:0000256" key="1">
    <source>
        <dbReference type="ARBA" id="ARBA00004651"/>
    </source>
</evidence>
<dbReference type="Pfam" id="PF13396">
    <property type="entry name" value="PLDc_N"/>
    <property type="match status" value="1"/>
</dbReference>
<comment type="catalytic activity">
    <reaction evidence="13">
        <text>2 a 1,2-diacyl-sn-glycero-3-phospho-(1'-sn-glycerol) = a cardiolipin + glycerol</text>
        <dbReference type="Rhea" id="RHEA:31451"/>
        <dbReference type="ChEBI" id="CHEBI:17754"/>
        <dbReference type="ChEBI" id="CHEBI:62237"/>
        <dbReference type="ChEBI" id="CHEBI:64716"/>
    </reaction>
</comment>
<dbReference type="EC" id="2.7.8.-" evidence="13 14"/>
<feature type="domain" description="PLD phosphodiesterase" evidence="15">
    <location>
        <begin position="206"/>
        <end position="233"/>
    </location>
</feature>
<keyword evidence="2 13" id="KW-1003">Cell membrane</keyword>
<keyword evidence="8 13" id="KW-0443">Lipid metabolism</keyword>
<feature type="active site" evidence="13">
    <location>
        <position position="390"/>
    </location>
</feature>
<dbReference type="CDD" id="cd09112">
    <property type="entry name" value="PLDc_CLS_2"/>
    <property type="match status" value="1"/>
</dbReference>
<dbReference type="EMBL" id="FOIF01000015">
    <property type="protein sequence ID" value="SES87051.1"/>
    <property type="molecule type" value="Genomic_DNA"/>
</dbReference>
<comment type="function">
    <text evidence="12 13">Catalyzes the reversible phosphatidyl group transfer from one phosphatidylglycerol molecule to another to form cardiolipin (CL) (diphosphatidylglycerol) and glycerol.</text>
</comment>
<evidence type="ECO:0000256" key="10">
    <source>
        <dbReference type="ARBA" id="ARBA00023209"/>
    </source>
</evidence>
<comment type="caution">
    <text evidence="13">Lacks conserved residue(s) required for the propagation of feature annotation.</text>
</comment>
<dbReference type="STRING" id="1120990.SAMN03080614_10157"/>
<gene>
    <name evidence="16" type="ORF">SAMN03080614_10157</name>
</gene>
<keyword evidence="5 13" id="KW-0812">Transmembrane</keyword>
<dbReference type="NCBIfam" id="TIGR04265">
    <property type="entry name" value="bac_cardiolipin"/>
    <property type="match status" value="1"/>
</dbReference>
<evidence type="ECO:0000256" key="13">
    <source>
        <dbReference type="HAMAP-Rule" id="MF_01916"/>
    </source>
</evidence>
<dbReference type="GO" id="GO:0032049">
    <property type="term" value="P:cardiolipin biosynthetic process"/>
    <property type="evidence" value="ECO:0007669"/>
    <property type="project" value="UniProtKB-UniRule"/>
</dbReference>
<comment type="similarity">
    <text evidence="13">Belongs to the phospholipase D family. Cardiolipin synthase subfamily.</text>
</comment>
<dbReference type="AlphaFoldDB" id="A0A1H9ZYZ2"/>
<dbReference type="RefSeq" id="WP_091350040.1">
    <property type="nucleotide sequence ID" value="NZ_FOIF01000015.1"/>
</dbReference>
<evidence type="ECO:0000256" key="7">
    <source>
        <dbReference type="ARBA" id="ARBA00022989"/>
    </source>
</evidence>
<evidence type="ECO:0000313" key="16">
    <source>
        <dbReference type="EMBL" id="SES87051.1"/>
    </source>
</evidence>
<keyword evidence="10 13" id="KW-0594">Phospholipid biosynthesis</keyword>
<dbReference type="GO" id="GO:0008808">
    <property type="term" value="F:cardiolipin synthase activity"/>
    <property type="evidence" value="ECO:0007669"/>
    <property type="project" value="UniProtKB-UniRule"/>
</dbReference>
<evidence type="ECO:0000313" key="17">
    <source>
        <dbReference type="Proteomes" id="UP000243819"/>
    </source>
</evidence>
<dbReference type="Proteomes" id="UP000243819">
    <property type="component" value="Unassembled WGS sequence"/>
</dbReference>
<dbReference type="SMART" id="SM00155">
    <property type="entry name" value="PLDc"/>
    <property type="match status" value="2"/>
</dbReference>
<sequence length="470" mass="54857">MNLFYLIFSIVSILNLIFAITLIFLERRDPTATWAWVLILTLLPGIGFIIYLFFGLRFRKRKLYRKKQIADFRFSRDYSTSLNRTLFQIHTPYIRRMVKVGYKSHPSSFVGYNKVDIFTKGVLKFQRLFEDIEKARCHIHINYYIIKNDHLGRKLLEILTQKAYEGVTVRVLYDSMGCRKLPKDFFDPLIKAGGKAVKFAPSFLDINYRNHRKIVVIDGKIGYVGGFNVGKEYLGEKPEFGFWRDTHLRLEGESVDTLQYRFLLDWNFASNEEVDYYQRYFPEKEIIDKVKVQIVTSGPDSREEEIKYLFLKMIYGAQKFIYIQTPYFIPDQTVLEGLKIATMAGVDVRIMVPDKPDHPFVYEANHSYLGLMLESGAKCYRYKGGFLHSKTIVVDGEVASVGTTNMDVRSFKLNFEINAFIYDKKTASELRDIYLADLEICEEITLEKYNQRSVGMKIKESIARLVSPIL</sequence>
<dbReference type="PANTHER" id="PTHR21248">
    <property type="entry name" value="CARDIOLIPIN SYNTHASE"/>
    <property type="match status" value="1"/>
</dbReference>
<proteinExistence type="inferred from homology"/>
<dbReference type="HAMAP" id="MF_01916">
    <property type="entry name" value="Cardiolipin_synth_Cls"/>
    <property type="match status" value="1"/>
</dbReference>
<keyword evidence="11 13" id="KW-1208">Phospholipid metabolism</keyword>
<feature type="active site" evidence="13">
    <location>
        <position position="388"/>
    </location>
</feature>
<keyword evidence="3 13" id="KW-0444">Lipid biosynthesis</keyword>
<dbReference type="Pfam" id="PF13091">
    <property type="entry name" value="PLDc_2"/>
    <property type="match status" value="2"/>
</dbReference>
<dbReference type="InterPro" id="IPR022924">
    <property type="entry name" value="Cardiolipin_synthase"/>
</dbReference>
<accession>A0A1H9ZYZ2</accession>
<dbReference type="FunFam" id="3.30.870.10:FF:000021">
    <property type="entry name" value="Cardiolipin synthase"/>
    <property type="match status" value="1"/>
</dbReference>
<dbReference type="InterPro" id="IPR030874">
    <property type="entry name" value="Cardiolipin_synth_Firmi"/>
</dbReference>
<keyword evidence="4 13" id="KW-0808">Transferase</keyword>
<feature type="domain" description="PLD phosphodiesterase" evidence="15">
    <location>
        <begin position="383"/>
        <end position="410"/>
    </location>
</feature>
<reference evidence="17" key="1">
    <citation type="submission" date="2016-10" db="EMBL/GenBank/DDBJ databases">
        <authorList>
            <person name="Varghese N."/>
            <person name="Submissions S."/>
        </authorList>
    </citation>
    <scope>NUCLEOTIDE SEQUENCE [LARGE SCALE GENOMIC DNA]</scope>
    <source>
        <strain evidence="17">DSM 13577</strain>
    </source>
</reference>
<evidence type="ECO:0000256" key="9">
    <source>
        <dbReference type="ARBA" id="ARBA00023136"/>
    </source>
</evidence>
<dbReference type="PANTHER" id="PTHR21248:SF22">
    <property type="entry name" value="PHOSPHOLIPASE D"/>
    <property type="match status" value="1"/>
</dbReference>
<evidence type="ECO:0000259" key="15">
    <source>
        <dbReference type="PROSITE" id="PS50035"/>
    </source>
</evidence>
<protein>
    <recommendedName>
        <fullName evidence="13 14">Cardiolipin synthase</fullName>
        <shortName evidence="13">CL synthase</shortName>
        <ecNumber evidence="13 14">2.7.8.-</ecNumber>
    </recommendedName>
</protein>
<dbReference type="FunFam" id="3.30.870.10:FF:000014">
    <property type="entry name" value="Cardiolipin synthase"/>
    <property type="match status" value="1"/>
</dbReference>
<keyword evidence="17" id="KW-1185">Reference proteome</keyword>
<organism evidence="16 17">
    <name type="scientific">Anaerobranca gottschalkii DSM 13577</name>
    <dbReference type="NCBI Taxonomy" id="1120990"/>
    <lineage>
        <taxon>Bacteria</taxon>
        <taxon>Bacillati</taxon>
        <taxon>Bacillota</taxon>
        <taxon>Clostridia</taxon>
        <taxon>Eubacteriales</taxon>
        <taxon>Proteinivoracaceae</taxon>
        <taxon>Anaerobranca</taxon>
    </lineage>
</organism>